<dbReference type="STRING" id="572036.SAMN05661099_3131"/>
<feature type="domain" description="DUF5683" evidence="2">
    <location>
        <begin position="55"/>
        <end position="191"/>
    </location>
</feature>
<feature type="signal peptide" evidence="1">
    <location>
        <begin position="1"/>
        <end position="22"/>
    </location>
</feature>
<protein>
    <recommendedName>
        <fullName evidence="2">DUF5683 domain-containing protein</fullName>
    </recommendedName>
</protein>
<dbReference type="OrthoDB" id="9813910at2"/>
<dbReference type="Proteomes" id="UP000189981">
    <property type="component" value="Unassembled WGS sequence"/>
</dbReference>
<evidence type="ECO:0000259" key="2">
    <source>
        <dbReference type="Pfam" id="PF18935"/>
    </source>
</evidence>
<keyword evidence="4" id="KW-1185">Reference proteome</keyword>
<dbReference type="EMBL" id="FUYR01000004">
    <property type="protein sequence ID" value="SKB86290.1"/>
    <property type="molecule type" value="Genomic_DNA"/>
</dbReference>
<proteinExistence type="predicted"/>
<organism evidence="3 4">
    <name type="scientific">Daejeonella lutea</name>
    <dbReference type="NCBI Taxonomy" id="572036"/>
    <lineage>
        <taxon>Bacteria</taxon>
        <taxon>Pseudomonadati</taxon>
        <taxon>Bacteroidota</taxon>
        <taxon>Sphingobacteriia</taxon>
        <taxon>Sphingobacteriales</taxon>
        <taxon>Sphingobacteriaceae</taxon>
        <taxon>Daejeonella</taxon>
    </lineage>
</organism>
<evidence type="ECO:0000313" key="3">
    <source>
        <dbReference type="EMBL" id="SKB86290.1"/>
    </source>
</evidence>
<dbReference type="Pfam" id="PF18935">
    <property type="entry name" value="DUF5683"/>
    <property type="match status" value="1"/>
</dbReference>
<dbReference type="AlphaFoldDB" id="A0A1T5ERH3"/>
<dbReference type="RefSeq" id="WP_079703640.1">
    <property type="nucleotide sequence ID" value="NZ_FUYR01000004.1"/>
</dbReference>
<sequence>MIRKLLSLIFCVCLLTQINAYSQNTDTIPQRKQAKPELAPNGVVKDSARLAIEAMPRIAARRSAMLPGLGQIYNKRWWKVPLVYGGFVGIGLVYEFNQQQYKIFLREAQYRQEDPSKANPAWKGVTDEGIIRVKDNYRRTRDLSILAGVAFYAVQIIDAYIDAKFYRFDVSNDLSIRLTPVTQPSSIYNAVTPVSPGVGFKVRLSL</sequence>
<gene>
    <name evidence="3" type="ORF">SAMN05661099_3131</name>
</gene>
<keyword evidence="1" id="KW-0732">Signal</keyword>
<feature type="chain" id="PRO_5013160154" description="DUF5683 domain-containing protein" evidence="1">
    <location>
        <begin position="23"/>
        <end position="206"/>
    </location>
</feature>
<reference evidence="4" key="1">
    <citation type="submission" date="2017-02" db="EMBL/GenBank/DDBJ databases">
        <authorList>
            <person name="Varghese N."/>
            <person name="Submissions S."/>
        </authorList>
    </citation>
    <scope>NUCLEOTIDE SEQUENCE [LARGE SCALE GENOMIC DNA]</scope>
    <source>
        <strain evidence="4">DSM 22385</strain>
    </source>
</reference>
<accession>A0A1T5ERH3</accession>
<evidence type="ECO:0000313" key="4">
    <source>
        <dbReference type="Proteomes" id="UP000189981"/>
    </source>
</evidence>
<evidence type="ECO:0000256" key="1">
    <source>
        <dbReference type="SAM" id="SignalP"/>
    </source>
</evidence>
<name>A0A1T5ERH3_9SPHI</name>
<dbReference type="InterPro" id="IPR043738">
    <property type="entry name" value="DUF5683"/>
</dbReference>